<dbReference type="InterPro" id="IPR036271">
    <property type="entry name" value="Tet_transcr_reg_TetR-rel_C_sf"/>
</dbReference>
<dbReference type="PANTHER" id="PTHR30055">
    <property type="entry name" value="HTH-TYPE TRANSCRIPTIONAL REGULATOR RUTR"/>
    <property type="match status" value="1"/>
</dbReference>
<dbReference type="InterPro" id="IPR009057">
    <property type="entry name" value="Homeodomain-like_sf"/>
</dbReference>
<keyword evidence="8" id="KW-1185">Reference proteome</keyword>
<dbReference type="GO" id="GO:0003700">
    <property type="term" value="F:DNA-binding transcription factor activity"/>
    <property type="evidence" value="ECO:0007669"/>
    <property type="project" value="TreeGrafter"/>
</dbReference>
<dbReference type="Pfam" id="PF17932">
    <property type="entry name" value="TetR_C_24"/>
    <property type="match status" value="1"/>
</dbReference>
<feature type="domain" description="HTH tetR-type" evidence="6">
    <location>
        <begin position="34"/>
        <end position="94"/>
    </location>
</feature>
<dbReference type="AlphaFoldDB" id="A0A1H8M744"/>
<dbReference type="SUPFAM" id="SSF48498">
    <property type="entry name" value="Tetracyclin repressor-like, C-terminal domain"/>
    <property type="match status" value="1"/>
</dbReference>
<evidence type="ECO:0000256" key="2">
    <source>
        <dbReference type="ARBA" id="ARBA00023125"/>
    </source>
</evidence>
<proteinExistence type="predicted"/>
<feature type="compositionally biased region" description="Basic and acidic residues" evidence="5">
    <location>
        <begin position="19"/>
        <end position="34"/>
    </location>
</feature>
<feature type="region of interest" description="Disordered" evidence="5">
    <location>
        <begin position="1"/>
        <end position="34"/>
    </location>
</feature>
<evidence type="ECO:0000256" key="3">
    <source>
        <dbReference type="ARBA" id="ARBA00023163"/>
    </source>
</evidence>
<dbReference type="PANTHER" id="PTHR30055:SF234">
    <property type="entry name" value="HTH-TYPE TRANSCRIPTIONAL REGULATOR BETI"/>
    <property type="match status" value="1"/>
</dbReference>
<keyword evidence="1" id="KW-0805">Transcription regulation</keyword>
<dbReference type="InterPro" id="IPR050109">
    <property type="entry name" value="HTH-type_TetR-like_transc_reg"/>
</dbReference>
<dbReference type="Proteomes" id="UP000199615">
    <property type="component" value="Unassembled WGS sequence"/>
</dbReference>
<dbReference type="InterPro" id="IPR001647">
    <property type="entry name" value="HTH_TetR"/>
</dbReference>
<evidence type="ECO:0000256" key="4">
    <source>
        <dbReference type="PROSITE-ProRule" id="PRU00335"/>
    </source>
</evidence>
<dbReference type="InterPro" id="IPR041490">
    <property type="entry name" value="KstR2_TetR_C"/>
</dbReference>
<feature type="DNA-binding region" description="H-T-H motif" evidence="4">
    <location>
        <begin position="57"/>
        <end position="76"/>
    </location>
</feature>
<evidence type="ECO:0000259" key="6">
    <source>
        <dbReference type="PROSITE" id="PS50977"/>
    </source>
</evidence>
<organism evidence="7 8">
    <name type="scientific">Rhodopseudomonas pseudopalustris</name>
    <dbReference type="NCBI Taxonomy" id="1513892"/>
    <lineage>
        <taxon>Bacteria</taxon>
        <taxon>Pseudomonadati</taxon>
        <taxon>Pseudomonadota</taxon>
        <taxon>Alphaproteobacteria</taxon>
        <taxon>Hyphomicrobiales</taxon>
        <taxon>Nitrobacteraceae</taxon>
        <taxon>Rhodopseudomonas</taxon>
    </lineage>
</organism>
<dbReference type="Gene3D" id="1.10.357.10">
    <property type="entry name" value="Tetracycline Repressor, domain 2"/>
    <property type="match status" value="1"/>
</dbReference>
<dbReference type="OrthoDB" id="2356263at2"/>
<dbReference type="SUPFAM" id="SSF46689">
    <property type="entry name" value="Homeodomain-like"/>
    <property type="match status" value="1"/>
</dbReference>
<dbReference type="EMBL" id="FODT01000001">
    <property type="protein sequence ID" value="SEO13164.1"/>
    <property type="molecule type" value="Genomic_DNA"/>
</dbReference>
<evidence type="ECO:0000313" key="8">
    <source>
        <dbReference type="Proteomes" id="UP000199615"/>
    </source>
</evidence>
<protein>
    <submittedName>
        <fullName evidence="7">Transcriptional regulator, TetR family</fullName>
    </submittedName>
</protein>
<dbReference type="PROSITE" id="PS50977">
    <property type="entry name" value="HTH_TETR_2"/>
    <property type="match status" value="1"/>
</dbReference>
<keyword evidence="2 4" id="KW-0238">DNA-binding</keyword>
<evidence type="ECO:0000256" key="5">
    <source>
        <dbReference type="SAM" id="MobiDB-lite"/>
    </source>
</evidence>
<keyword evidence="3" id="KW-0804">Transcription</keyword>
<reference evidence="8" key="1">
    <citation type="submission" date="2016-10" db="EMBL/GenBank/DDBJ databases">
        <authorList>
            <person name="Varghese N."/>
            <person name="Submissions S."/>
        </authorList>
    </citation>
    <scope>NUCLEOTIDE SEQUENCE [LARGE SCALE GENOMIC DNA]</scope>
    <source>
        <strain evidence="8">DSM 123</strain>
    </source>
</reference>
<dbReference type="RefSeq" id="WP_092681347.1">
    <property type="nucleotide sequence ID" value="NZ_FODT01000001.1"/>
</dbReference>
<accession>A0A1H8M744</accession>
<evidence type="ECO:0000313" key="7">
    <source>
        <dbReference type="EMBL" id="SEO13164.1"/>
    </source>
</evidence>
<sequence>MIAKSRRTRTASQTRQAKPAREDRAADKRPALSGDRRQALISEAARLFGNKGYENTSMRDIAAAVGILPGSLYHHFSSKEELFVAVYSFAVSQSVDAVTAAIEPRSAPWIRLEAACIAHMQSLLDKSRFAAVLVSHLSVSGLPEQVVALRDSYEAVFKDLIAELPLPAGTDRRIFRLGLLGSMNWAITWYRPGGETPASIARKLLNAIRRD</sequence>
<evidence type="ECO:0000256" key="1">
    <source>
        <dbReference type="ARBA" id="ARBA00023015"/>
    </source>
</evidence>
<gene>
    <name evidence="7" type="ORF">SAMN05444123_101395</name>
</gene>
<name>A0A1H8M744_9BRAD</name>
<dbReference type="Pfam" id="PF00440">
    <property type="entry name" value="TetR_N"/>
    <property type="match status" value="1"/>
</dbReference>
<dbReference type="GO" id="GO:0000976">
    <property type="term" value="F:transcription cis-regulatory region binding"/>
    <property type="evidence" value="ECO:0007669"/>
    <property type="project" value="TreeGrafter"/>
</dbReference>
<dbReference type="PRINTS" id="PR00455">
    <property type="entry name" value="HTHTETR"/>
</dbReference>